<reference evidence="2 3" key="1">
    <citation type="submission" date="2019-03" db="EMBL/GenBank/DDBJ databases">
        <title>Single cell metagenomics reveals metabolic interactions within the superorganism composed of flagellate Streblomastix strix and complex community of Bacteroidetes bacteria on its surface.</title>
        <authorList>
            <person name="Treitli S.C."/>
            <person name="Kolisko M."/>
            <person name="Husnik F."/>
            <person name="Keeling P."/>
            <person name="Hampl V."/>
        </authorList>
    </citation>
    <scope>NUCLEOTIDE SEQUENCE [LARGE SCALE GENOMIC DNA]</scope>
    <source>
        <strain evidence="2">ST1C</strain>
    </source>
</reference>
<comment type="caution">
    <text evidence="2">The sequence shown here is derived from an EMBL/GenBank/DDBJ whole genome shotgun (WGS) entry which is preliminary data.</text>
</comment>
<evidence type="ECO:0000256" key="1">
    <source>
        <dbReference type="SAM" id="MobiDB-lite"/>
    </source>
</evidence>
<dbReference type="PANTHER" id="PTHR46060">
    <property type="entry name" value="MARINER MOS1 TRANSPOSASE-LIKE PROTEIN"/>
    <property type="match status" value="1"/>
</dbReference>
<organism evidence="2 3">
    <name type="scientific">Streblomastix strix</name>
    <dbReference type="NCBI Taxonomy" id="222440"/>
    <lineage>
        <taxon>Eukaryota</taxon>
        <taxon>Metamonada</taxon>
        <taxon>Preaxostyla</taxon>
        <taxon>Oxymonadida</taxon>
        <taxon>Streblomastigidae</taxon>
        <taxon>Streblomastix</taxon>
    </lineage>
</organism>
<accession>A0A5J4TNN4</accession>
<dbReference type="InterPro" id="IPR052709">
    <property type="entry name" value="Transposase-MT_Hybrid"/>
</dbReference>
<evidence type="ECO:0008006" key="4">
    <source>
        <dbReference type="Google" id="ProtNLM"/>
    </source>
</evidence>
<dbReference type="PANTHER" id="PTHR46060:SF1">
    <property type="entry name" value="MARINER MOS1 TRANSPOSASE-LIKE PROTEIN"/>
    <property type="match status" value="1"/>
</dbReference>
<feature type="region of interest" description="Disordered" evidence="1">
    <location>
        <begin position="68"/>
        <end position="99"/>
    </location>
</feature>
<dbReference type="InterPro" id="IPR036397">
    <property type="entry name" value="RNaseH_sf"/>
</dbReference>
<gene>
    <name evidence="2" type="ORF">EZS28_044646</name>
</gene>
<proteinExistence type="predicted"/>
<dbReference type="Proteomes" id="UP000324800">
    <property type="component" value="Unassembled WGS sequence"/>
</dbReference>
<dbReference type="GO" id="GO:0003676">
    <property type="term" value="F:nucleic acid binding"/>
    <property type="evidence" value="ECO:0007669"/>
    <property type="project" value="InterPro"/>
</dbReference>
<sequence>MIFLRFIRNIAAYGRIRKFANARFSDVVRPCRFAPNLPTVDNKKERCPKKDIDYQKIAIASTLMEKDKNSDDSIFGNDDNETPSTEIQDPKKQVQPMNDGINKENEALDKKDQVYIHFDNATSHNAKLTTQHLDDNEIIRIAHPAYSPDLSPLDYFLFDYMKEKLKGNSFKTAEEAVDAGTKILYEIPRKMLKSSFDNWSTRALYVNTNGGKYNK</sequence>
<dbReference type="AlphaFoldDB" id="A0A5J4TNN4"/>
<dbReference type="Gene3D" id="3.30.420.10">
    <property type="entry name" value="Ribonuclease H-like superfamily/Ribonuclease H"/>
    <property type="match status" value="1"/>
</dbReference>
<dbReference type="EMBL" id="SNRW01027822">
    <property type="protein sequence ID" value="KAA6359827.1"/>
    <property type="molecule type" value="Genomic_DNA"/>
</dbReference>
<protein>
    <recommendedName>
        <fullName evidence="4">Tc1-like transposase DDE domain-containing protein</fullName>
    </recommendedName>
</protein>
<evidence type="ECO:0000313" key="2">
    <source>
        <dbReference type="EMBL" id="KAA6359827.1"/>
    </source>
</evidence>
<dbReference type="OrthoDB" id="8190546at2759"/>
<evidence type="ECO:0000313" key="3">
    <source>
        <dbReference type="Proteomes" id="UP000324800"/>
    </source>
</evidence>
<name>A0A5J4TNN4_9EUKA</name>